<feature type="region of interest" description="Disordered" evidence="1">
    <location>
        <begin position="1"/>
        <end position="26"/>
    </location>
</feature>
<name>A0A8S5LQU6_9CAUD</name>
<organism evidence="2">
    <name type="scientific">Siphoviridae sp. ctTC45</name>
    <dbReference type="NCBI Taxonomy" id="2827573"/>
    <lineage>
        <taxon>Viruses</taxon>
        <taxon>Duplodnaviria</taxon>
        <taxon>Heunggongvirae</taxon>
        <taxon>Uroviricota</taxon>
        <taxon>Caudoviricetes</taxon>
    </lineage>
</organism>
<dbReference type="EMBL" id="BK015895">
    <property type="protein sequence ID" value="DAD72219.1"/>
    <property type="molecule type" value="Genomic_DNA"/>
</dbReference>
<sequence length="197" mass="22248">MAYTKKVVEEKKTEETADQSVDTGATKKVEEQVAEKVTEKKKRVFKDSDPILCMSITPGQLGMFGLKTNIHYSWTARGDETEVEYQDLVAAIRSGKKHITEPYFIIKDDDFLEAFPNVKKIYGDMYSIKDLRSVITDLDANSMKLTINSLPSGAKESIKNIVSSMIMNGQIDSVSKIKTLDEIYDTKFMTMTELYGD</sequence>
<evidence type="ECO:0000256" key="1">
    <source>
        <dbReference type="SAM" id="MobiDB-lite"/>
    </source>
</evidence>
<reference evidence="2" key="1">
    <citation type="journal article" date="2021" name="Proc. Natl. Acad. Sci. U.S.A.">
        <title>A Catalog of Tens of Thousands of Viruses from Human Metagenomes Reveals Hidden Associations with Chronic Diseases.</title>
        <authorList>
            <person name="Tisza M.J."/>
            <person name="Buck C.B."/>
        </authorList>
    </citation>
    <scope>NUCLEOTIDE SEQUENCE</scope>
    <source>
        <strain evidence="2">CtTC45</strain>
    </source>
</reference>
<accession>A0A8S5LQU6</accession>
<protein>
    <submittedName>
        <fullName evidence="2">Uncharacterized protein</fullName>
    </submittedName>
</protein>
<proteinExistence type="predicted"/>
<evidence type="ECO:0000313" key="2">
    <source>
        <dbReference type="EMBL" id="DAD72219.1"/>
    </source>
</evidence>
<feature type="compositionally biased region" description="Basic and acidic residues" evidence="1">
    <location>
        <begin position="1"/>
        <end position="15"/>
    </location>
</feature>